<dbReference type="Proteomes" id="UP000294813">
    <property type="component" value="Unassembled WGS sequence"/>
</dbReference>
<comment type="caution">
    <text evidence="1">The sequence shown here is derived from an EMBL/GenBank/DDBJ whole genome shotgun (WGS) entry which is preliminary data.</text>
</comment>
<organism evidence="1 2">
    <name type="scientific">Heliophilum fasciatum</name>
    <dbReference type="NCBI Taxonomy" id="35700"/>
    <lineage>
        <taxon>Bacteria</taxon>
        <taxon>Bacillati</taxon>
        <taxon>Bacillota</taxon>
        <taxon>Clostridia</taxon>
        <taxon>Eubacteriales</taxon>
        <taxon>Heliobacteriaceae</taxon>
        <taxon>Heliophilum</taxon>
    </lineage>
</organism>
<reference evidence="1 2" key="1">
    <citation type="submission" date="2019-03" db="EMBL/GenBank/DDBJ databases">
        <title>Genomic Encyclopedia of Type Strains, Phase IV (KMG-IV): sequencing the most valuable type-strain genomes for metagenomic binning, comparative biology and taxonomic classification.</title>
        <authorList>
            <person name="Goeker M."/>
        </authorList>
    </citation>
    <scope>NUCLEOTIDE SEQUENCE [LARGE SCALE GENOMIC DNA]</scope>
    <source>
        <strain evidence="1 2">DSM 11170</strain>
    </source>
</reference>
<sequence length="170" mass="19668">MPDPSPCYEIETSFKSSFPNFRNLLLKRLEDQQCQEKKSLEEVIDMVEVMIVAVERLGLEYQHLQHRLQEIESKLGQAPLSTAIPPGVWGTNRRIRWGNSPEEIRQCVFHQLLRLQATGKPICVSTIKNEVPGMLRWLYGEKAVFRGLKGLHQEFHRQLSSSPLPLLHRN</sequence>
<dbReference type="AlphaFoldDB" id="A0A4R2RQF8"/>
<dbReference type="EMBL" id="SLXT01000024">
    <property type="protein sequence ID" value="TCP62071.1"/>
    <property type="molecule type" value="Genomic_DNA"/>
</dbReference>
<gene>
    <name evidence="1" type="ORF">EDD73_12445</name>
</gene>
<dbReference type="OrthoDB" id="2080195at2"/>
<protein>
    <submittedName>
        <fullName evidence="1">Uncharacterized protein</fullName>
    </submittedName>
</protein>
<name>A0A4R2RQF8_9FIRM</name>
<evidence type="ECO:0000313" key="2">
    <source>
        <dbReference type="Proteomes" id="UP000294813"/>
    </source>
</evidence>
<evidence type="ECO:0000313" key="1">
    <source>
        <dbReference type="EMBL" id="TCP62071.1"/>
    </source>
</evidence>
<accession>A0A4R2RQF8</accession>
<dbReference type="RefSeq" id="WP_131920148.1">
    <property type="nucleotide sequence ID" value="NZ_SLXT01000024.1"/>
</dbReference>
<keyword evidence="2" id="KW-1185">Reference proteome</keyword>
<proteinExistence type="predicted"/>